<dbReference type="Pfam" id="PF13276">
    <property type="entry name" value="HTH_21"/>
    <property type="match status" value="1"/>
</dbReference>
<dbReference type="OrthoDB" id="9803878at2"/>
<accession>A0A437MK30</accession>
<evidence type="ECO:0000259" key="2">
    <source>
        <dbReference type="Pfam" id="PF13276"/>
    </source>
</evidence>
<dbReference type="Proteomes" id="UP000282957">
    <property type="component" value="Unassembled WGS sequence"/>
</dbReference>
<reference evidence="3 4" key="1">
    <citation type="submission" date="2019-01" db="EMBL/GenBank/DDBJ databases">
        <authorList>
            <person name="Chen W.-M."/>
        </authorList>
    </citation>
    <scope>NUCLEOTIDE SEQUENCE [LARGE SCALE GENOMIC DNA]</scope>
    <source>
        <strain evidence="3 4">CCP-6</strain>
    </source>
</reference>
<sequence length="243" mass="26690">MPMWRPTPRSWPRSARMTARGHGWRCASISARAGSSSRDGSRGGEGEERGRCPRKPPVRGSAPDTPARTVAALDPGELAPDPDRVEYYNKNGAPPAKVGRQTPIRSRRYYLLAGFQGGGLSFGAIPSALRSMRSAWGGRATHESSRSFRPHDAHPSQPSPVAAVWRRMRREGFEVAHCTVARLTSELGLQGVIRRKTVCTTISVKASPCLLDHVNHLFHHPAPDRLWLSHVTYGLLPVLWTPG</sequence>
<gene>
    <name evidence="3" type="ORF">EOD42_09175</name>
</gene>
<dbReference type="AlphaFoldDB" id="A0A437MK30"/>
<evidence type="ECO:0000313" key="3">
    <source>
        <dbReference type="EMBL" id="RVT97945.1"/>
    </source>
</evidence>
<feature type="region of interest" description="Disordered" evidence="1">
    <location>
        <begin position="140"/>
        <end position="159"/>
    </location>
</feature>
<dbReference type="InterPro" id="IPR025948">
    <property type="entry name" value="HTH-like_dom"/>
</dbReference>
<organism evidence="3 4">
    <name type="scientific">Rhodovarius crocodyli</name>
    <dbReference type="NCBI Taxonomy" id="1979269"/>
    <lineage>
        <taxon>Bacteria</taxon>
        <taxon>Pseudomonadati</taxon>
        <taxon>Pseudomonadota</taxon>
        <taxon>Alphaproteobacteria</taxon>
        <taxon>Acetobacterales</taxon>
        <taxon>Roseomonadaceae</taxon>
        <taxon>Rhodovarius</taxon>
    </lineage>
</organism>
<feature type="compositionally biased region" description="Basic and acidic residues" evidence="1">
    <location>
        <begin position="39"/>
        <end position="51"/>
    </location>
</feature>
<evidence type="ECO:0000313" key="4">
    <source>
        <dbReference type="Proteomes" id="UP000282957"/>
    </source>
</evidence>
<name>A0A437MK30_9PROT</name>
<proteinExistence type="predicted"/>
<evidence type="ECO:0000256" key="1">
    <source>
        <dbReference type="SAM" id="MobiDB-lite"/>
    </source>
</evidence>
<feature type="compositionally biased region" description="Low complexity" evidence="1">
    <location>
        <begin position="25"/>
        <end position="38"/>
    </location>
</feature>
<protein>
    <recommendedName>
        <fullName evidence="2">HTH-like domain-containing protein</fullName>
    </recommendedName>
</protein>
<comment type="caution">
    <text evidence="3">The sequence shown here is derived from an EMBL/GenBank/DDBJ whole genome shotgun (WGS) entry which is preliminary data.</text>
</comment>
<keyword evidence="4" id="KW-1185">Reference proteome</keyword>
<feature type="compositionally biased region" description="Basic and acidic residues" evidence="1">
    <location>
        <begin position="140"/>
        <end position="154"/>
    </location>
</feature>
<dbReference type="EMBL" id="SACL01000002">
    <property type="protein sequence ID" value="RVT97945.1"/>
    <property type="molecule type" value="Genomic_DNA"/>
</dbReference>
<feature type="region of interest" description="Disordered" evidence="1">
    <location>
        <begin position="1"/>
        <end position="101"/>
    </location>
</feature>
<feature type="domain" description="HTH-like" evidence="2">
    <location>
        <begin position="164"/>
        <end position="196"/>
    </location>
</feature>